<keyword evidence="1" id="KW-0812">Transmembrane</keyword>
<dbReference type="RefSeq" id="WP_190582463.1">
    <property type="nucleotide sequence ID" value="NZ_CAWPQU010000074.1"/>
</dbReference>
<keyword evidence="1" id="KW-0472">Membrane</keyword>
<reference evidence="2 3" key="1">
    <citation type="journal article" date="2020" name="ISME J.">
        <title>Comparative genomics reveals insights into cyanobacterial evolution and habitat adaptation.</title>
        <authorList>
            <person name="Chen M.Y."/>
            <person name="Teng W.K."/>
            <person name="Zhao L."/>
            <person name="Hu C.X."/>
            <person name="Zhou Y.K."/>
            <person name="Han B.P."/>
            <person name="Song L.R."/>
            <person name="Shu W.S."/>
        </authorList>
    </citation>
    <scope>NUCLEOTIDE SEQUENCE [LARGE SCALE GENOMIC DNA]</scope>
    <source>
        <strain evidence="2 3">FACHB-1050</strain>
    </source>
</reference>
<keyword evidence="1" id="KW-1133">Transmembrane helix</keyword>
<proteinExistence type="predicted"/>
<protein>
    <submittedName>
        <fullName evidence="2">Uncharacterized protein</fullName>
    </submittedName>
</protein>
<accession>A0ABR8CH77</accession>
<comment type="caution">
    <text evidence="2">The sequence shown here is derived from an EMBL/GenBank/DDBJ whole genome shotgun (WGS) entry which is preliminary data.</text>
</comment>
<dbReference type="Proteomes" id="UP000618445">
    <property type="component" value="Unassembled WGS sequence"/>
</dbReference>
<sequence>MKTINLNIDLKSGFNFKVPVKAIVFTFLAIATFIAVVFQTPQSLYSQTVPADLINRYNLAVADAKVAELNEVSQNLVAITKDNPFLIWQNKTAPKDKILVATWTSFTGYDNQIGQSITTNRQTWVTVAPELQNFCKEKLKDVPNQSDRILRLEQLLGLPPQNGKTRFVELWVNPDNLFRPSADSEVTDRNAFGEFTQIPVSPDTSIKLSHLQWFENLKSQSYNATGGYPWTRMGYTYDWGNPNNEVGLSEFVINTGAAIEVKSVQTTDKYCVS</sequence>
<organism evidence="2 3">
    <name type="scientific">Phormidium tenue FACHB-1050</name>
    <dbReference type="NCBI Taxonomy" id="2692857"/>
    <lineage>
        <taxon>Bacteria</taxon>
        <taxon>Bacillati</taxon>
        <taxon>Cyanobacteriota</taxon>
        <taxon>Cyanophyceae</taxon>
        <taxon>Oscillatoriophycideae</taxon>
        <taxon>Oscillatoriales</taxon>
        <taxon>Oscillatoriaceae</taxon>
        <taxon>Phormidium</taxon>
    </lineage>
</organism>
<evidence type="ECO:0000313" key="3">
    <source>
        <dbReference type="Proteomes" id="UP000618445"/>
    </source>
</evidence>
<name>A0ABR8CH77_9CYAN</name>
<gene>
    <name evidence="2" type="ORF">H6G05_24305</name>
</gene>
<feature type="transmembrane region" description="Helical" evidence="1">
    <location>
        <begin position="20"/>
        <end position="38"/>
    </location>
</feature>
<evidence type="ECO:0000313" key="2">
    <source>
        <dbReference type="EMBL" id="MBD2319946.1"/>
    </source>
</evidence>
<keyword evidence="3" id="KW-1185">Reference proteome</keyword>
<dbReference type="EMBL" id="JACJQY010000076">
    <property type="protein sequence ID" value="MBD2319946.1"/>
    <property type="molecule type" value="Genomic_DNA"/>
</dbReference>
<evidence type="ECO:0000256" key="1">
    <source>
        <dbReference type="SAM" id="Phobius"/>
    </source>
</evidence>